<protein>
    <submittedName>
        <fullName evidence="1">Glycosyltransferase</fullName>
    </submittedName>
</protein>
<accession>A0A5B8XJX2</accession>
<reference evidence="1 2" key="1">
    <citation type="submission" date="2019-08" db="EMBL/GenBank/DDBJ databases">
        <authorList>
            <person name="Liang Q."/>
        </authorList>
    </citation>
    <scope>NUCLEOTIDE SEQUENCE [LARGE SCALE GENOMIC DNA]</scope>
    <source>
        <strain evidence="1 2">V1718</strain>
    </source>
</reference>
<dbReference type="Gene3D" id="3.90.550.10">
    <property type="entry name" value="Spore Coat Polysaccharide Biosynthesis Protein SpsA, Chain A"/>
    <property type="match status" value="1"/>
</dbReference>
<dbReference type="EMBL" id="CP042467">
    <property type="protein sequence ID" value="QED26090.1"/>
    <property type="molecule type" value="Genomic_DNA"/>
</dbReference>
<dbReference type="Pfam" id="PF09837">
    <property type="entry name" value="DUF2064"/>
    <property type="match status" value="1"/>
</dbReference>
<keyword evidence="2" id="KW-1185">Reference proteome</keyword>
<dbReference type="InterPro" id="IPR029044">
    <property type="entry name" value="Nucleotide-diphossugar_trans"/>
</dbReference>
<dbReference type="KEGG" id="bbae:FRD01_02200"/>
<gene>
    <name evidence="1" type="ORF">FRD01_02200</name>
</gene>
<proteinExistence type="predicted"/>
<dbReference type="RefSeq" id="WP_146957230.1">
    <property type="nucleotide sequence ID" value="NZ_CP042467.1"/>
</dbReference>
<evidence type="ECO:0000313" key="1">
    <source>
        <dbReference type="EMBL" id="QED26090.1"/>
    </source>
</evidence>
<organism evidence="1 2">
    <name type="scientific">Microvenator marinus</name>
    <dbReference type="NCBI Taxonomy" id="2600177"/>
    <lineage>
        <taxon>Bacteria</taxon>
        <taxon>Deltaproteobacteria</taxon>
        <taxon>Bradymonadales</taxon>
        <taxon>Microvenatoraceae</taxon>
        <taxon>Microvenator</taxon>
    </lineage>
</organism>
<dbReference type="AlphaFoldDB" id="A0A5B8XJX2"/>
<dbReference type="Proteomes" id="UP000321595">
    <property type="component" value="Chromosome"/>
</dbReference>
<dbReference type="NCBIfam" id="TIGR04282">
    <property type="entry name" value="glyco_like_cofC"/>
    <property type="match status" value="1"/>
</dbReference>
<dbReference type="PANTHER" id="PTHR36529">
    <property type="entry name" value="SLL1095 PROTEIN"/>
    <property type="match status" value="1"/>
</dbReference>
<dbReference type="SUPFAM" id="SSF53448">
    <property type="entry name" value="Nucleotide-diphospho-sugar transferases"/>
    <property type="match status" value="1"/>
</dbReference>
<evidence type="ECO:0000313" key="2">
    <source>
        <dbReference type="Proteomes" id="UP000321595"/>
    </source>
</evidence>
<dbReference type="GO" id="GO:0016740">
    <property type="term" value="F:transferase activity"/>
    <property type="evidence" value="ECO:0007669"/>
    <property type="project" value="UniProtKB-KW"/>
</dbReference>
<keyword evidence="1" id="KW-0808">Transferase</keyword>
<dbReference type="PANTHER" id="PTHR36529:SF1">
    <property type="entry name" value="GLYCOSYLTRANSFERASE"/>
    <property type="match status" value="1"/>
</dbReference>
<sequence length="226" mass="24893">MKEVVVFAKAPVPGKVKTRLAATVGPDTAAKGHRAFISDLLTMLGGLDAKTVLAVGSKADLDHDAFQNLGDVEIVVQPEGDLGERLSEITRLRFDGGASRVLLIGTDSPTLGRLQIENAFDALQTHEVALGPTFDGGYYLLGLKKFNEHLFKGIPWSTSEVANATLDALINQELSVQILEYWYDVDTNEDLRFLRFQLKAFLCDDSRTEPLPQATIAWLNELDQRH</sequence>
<dbReference type="InterPro" id="IPR018641">
    <property type="entry name" value="Trfase_1_rSAM/seldom-assoc"/>
</dbReference>
<dbReference type="OrthoDB" id="9798250at2"/>
<name>A0A5B8XJX2_9DELT</name>